<evidence type="ECO:0000313" key="3">
    <source>
        <dbReference type="RefSeq" id="XP_017872697.1"/>
    </source>
</evidence>
<dbReference type="PROSITE" id="PS50835">
    <property type="entry name" value="IG_LIKE"/>
    <property type="match status" value="1"/>
</dbReference>
<dbReference type="PANTHER" id="PTHR23278">
    <property type="entry name" value="SIDESTEP PROTEIN"/>
    <property type="match status" value="1"/>
</dbReference>
<dbReference type="RefSeq" id="XP_017872697.1">
    <property type="nucleotide sequence ID" value="XM_018017208.1"/>
</dbReference>
<proteinExistence type="predicted"/>
<name>A0ABM1PZR1_DROAR</name>
<dbReference type="InterPro" id="IPR036179">
    <property type="entry name" value="Ig-like_dom_sf"/>
</dbReference>
<feature type="domain" description="Ig-like" evidence="1">
    <location>
        <begin position="1"/>
        <end position="108"/>
    </location>
</feature>
<dbReference type="InterPro" id="IPR013106">
    <property type="entry name" value="Ig_V-set"/>
</dbReference>
<dbReference type="InterPro" id="IPR013783">
    <property type="entry name" value="Ig-like_fold"/>
</dbReference>
<dbReference type="GeneID" id="108620303"/>
<keyword evidence="2" id="KW-1185">Reference proteome</keyword>
<organism evidence="2 3">
    <name type="scientific">Drosophila arizonae</name>
    <name type="common">Fruit fly</name>
    <dbReference type="NCBI Taxonomy" id="7263"/>
    <lineage>
        <taxon>Eukaryota</taxon>
        <taxon>Metazoa</taxon>
        <taxon>Ecdysozoa</taxon>
        <taxon>Arthropoda</taxon>
        <taxon>Hexapoda</taxon>
        <taxon>Insecta</taxon>
        <taxon>Pterygota</taxon>
        <taxon>Neoptera</taxon>
        <taxon>Endopterygota</taxon>
        <taxon>Diptera</taxon>
        <taxon>Brachycera</taxon>
        <taxon>Muscomorpha</taxon>
        <taxon>Ephydroidea</taxon>
        <taxon>Drosophilidae</taxon>
        <taxon>Drosophila</taxon>
    </lineage>
</organism>
<dbReference type="Proteomes" id="UP000694904">
    <property type="component" value="Unplaced"/>
</dbReference>
<feature type="non-terminal residue" evidence="3">
    <location>
        <position position="1"/>
    </location>
</feature>
<dbReference type="Gene3D" id="2.60.40.10">
    <property type="entry name" value="Immunoglobulins"/>
    <property type="match status" value="1"/>
</dbReference>
<protein>
    <submittedName>
        <fullName evidence="3">Uncharacterized protein LOC108620303</fullName>
    </submittedName>
</protein>
<evidence type="ECO:0000259" key="1">
    <source>
        <dbReference type="PROSITE" id="PS50835"/>
    </source>
</evidence>
<reference evidence="3" key="1">
    <citation type="submission" date="2025-08" db="UniProtKB">
        <authorList>
            <consortium name="RefSeq"/>
        </authorList>
    </citation>
    <scope>IDENTIFICATION</scope>
    <source>
        <tissue evidence="3">Whole organism</tissue>
    </source>
</reference>
<dbReference type="Pfam" id="PF07686">
    <property type="entry name" value="V-set"/>
    <property type="match status" value="1"/>
</dbReference>
<sequence length="149" mass="16894">GDILRVLVNNSAQIKCDVSSNLPDDKVLLVVWYKNNLPIYSYDTRGAHAGTPSHWRDEEVLEDRAVFRTHKEPAELIISPVKEKDAGNFRCRVDFKLSQTRNSNVNLEVVVPPHQPNIYNERRMRIDSRAGPYEEGGSLEVTCVVYGGK</sequence>
<evidence type="ECO:0000313" key="2">
    <source>
        <dbReference type="Proteomes" id="UP000694904"/>
    </source>
</evidence>
<accession>A0ABM1PZR1</accession>
<dbReference type="PANTHER" id="PTHR23278:SF19">
    <property type="entry name" value="OBSCURIN"/>
    <property type="match status" value="1"/>
</dbReference>
<dbReference type="CDD" id="cd00096">
    <property type="entry name" value="Ig"/>
    <property type="match status" value="1"/>
</dbReference>
<dbReference type="InterPro" id="IPR003599">
    <property type="entry name" value="Ig_sub"/>
</dbReference>
<dbReference type="SMART" id="SM00409">
    <property type="entry name" value="IG"/>
    <property type="match status" value="1"/>
</dbReference>
<dbReference type="SUPFAM" id="SSF48726">
    <property type="entry name" value="Immunoglobulin"/>
    <property type="match status" value="1"/>
</dbReference>
<dbReference type="InterPro" id="IPR007110">
    <property type="entry name" value="Ig-like_dom"/>
</dbReference>
<gene>
    <name evidence="3" type="primary">LOC108620303</name>
</gene>